<proteinExistence type="predicted"/>
<reference evidence="2" key="2">
    <citation type="submission" date="2019-10" db="EMBL/GenBank/DDBJ databases">
        <authorList>
            <consortium name="NCBI Genome Project"/>
        </authorList>
    </citation>
    <scope>NUCLEOTIDE SEQUENCE</scope>
    <source>
        <strain evidence="2">NI907</strain>
    </source>
</reference>
<protein>
    <submittedName>
        <fullName evidence="2">Uncharacterized protein</fullName>
    </submittedName>
</protein>
<gene>
    <name evidence="2" type="ORF">PgNI_07316</name>
</gene>
<evidence type="ECO:0000313" key="1">
    <source>
        <dbReference type="Proteomes" id="UP000515153"/>
    </source>
</evidence>
<dbReference type="Proteomes" id="UP000515153">
    <property type="component" value="Unplaced"/>
</dbReference>
<name>A0A6P8B1G4_PYRGI</name>
<organism evidence="1 2">
    <name type="scientific">Pyricularia grisea</name>
    <name type="common">Crabgrass-specific blast fungus</name>
    <name type="synonym">Magnaporthe grisea</name>
    <dbReference type="NCBI Taxonomy" id="148305"/>
    <lineage>
        <taxon>Eukaryota</taxon>
        <taxon>Fungi</taxon>
        <taxon>Dikarya</taxon>
        <taxon>Ascomycota</taxon>
        <taxon>Pezizomycotina</taxon>
        <taxon>Sordariomycetes</taxon>
        <taxon>Sordariomycetidae</taxon>
        <taxon>Magnaporthales</taxon>
        <taxon>Pyriculariaceae</taxon>
        <taxon>Pyricularia</taxon>
    </lineage>
</organism>
<accession>A0A6P8B1G4</accession>
<evidence type="ECO:0000313" key="2">
    <source>
        <dbReference type="RefSeq" id="XP_030980997.1"/>
    </source>
</evidence>
<reference evidence="2" key="3">
    <citation type="submission" date="2025-08" db="UniProtKB">
        <authorList>
            <consortium name="RefSeq"/>
        </authorList>
    </citation>
    <scope>IDENTIFICATION</scope>
    <source>
        <strain evidence="2">NI907</strain>
    </source>
</reference>
<dbReference type="RefSeq" id="XP_030980997.1">
    <property type="nucleotide sequence ID" value="XM_031127331.1"/>
</dbReference>
<dbReference type="GeneID" id="41962240"/>
<reference evidence="2" key="1">
    <citation type="journal article" date="2019" name="Mol. Biol. Evol.">
        <title>Blast fungal genomes show frequent chromosomal changes, gene gains and losses, and effector gene turnover.</title>
        <authorList>
            <person name="Gomez Luciano L.B."/>
            <person name="Jason Tsai I."/>
            <person name="Chuma I."/>
            <person name="Tosa Y."/>
            <person name="Chen Y.H."/>
            <person name="Li J.Y."/>
            <person name="Li M.Y."/>
            <person name="Jade Lu M.Y."/>
            <person name="Nakayashiki H."/>
            <person name="Li W.H."/>
        </authorList>
    </citation>
    <scope>NUCLEOTIDE SEQUENCE</scope>
    <source>
        <strain evidence="2">NI907</strain>
    </source>
</reference>
<sequence>MDRSFQIGNYLMAWGTSGSTNTKRSIMDNGFGGKKLFEDLWAEFKSRYKALVREMDENQNLVMDRCIDLMTAGLDILSKQNARRRR</sequence>
<keyword evidence="1" id="KW-1185">Reference proteome</keyword>
<dbReference type="AlphaFoldDB" id="A0A6P8B1G4"/>
<dbReference type="KEGG" id="pgri:PgNI_07316"/>